<name>A0A330L8I2_9BACT</name>
<evidence type="ECO:0000259" key="1">
    <source>
        <dbReference type="Pfam" id="PF13229"/>
    </source>
</evidence>
<feature type="domain" description="Right handed beta helix" evidence="1">
    <location>
        <begin position="387"/>
        <end position="536"/>
    </location>
</feature>
<accession>A0A330L8I2</accession>
<organism evidence="3 4">
    <name type="scientific">Nitrospira lenta</name>
    <dbReference type="NCBI Taxonomy" id="1436998"/>
    <lineage>
        <taxon>Bacteria</taxon>
        <taxon>Pseudomonadati</taxon>
        <taxon>Nitrospirota</taxon>
        <taxon>Nitrospiria</taxon>
        <taxon>Nitrospirales</taxon>
        <taxon>Nitrospiraceae</taxon>
        <taxon>Nitrospira</taxon>
    </lineage>
</organism>
<protein>
    <submittedName>
        <fullName evidence="3">Uncharacterized protein</fullName>
    </submittedName>
</protein>
<evidence type="ECO:0000313" key="3">
    <source>
        <dbReference type="EMBL" id="SPP65403.1"/>
    </source>
</evidence>
<dbReference type="InParanoid" id="A0A330L8I2"/>
<dbReference type="Pfam" id="PF13229">
    <property type="entry name" value="Beta_helix"/>
    <property type="match status" value="1"/>
</dbReference>
<feature type="domain" description="GH141-like insertion" evidence="2">
    <location>
        <begin position="113"/>
        <end position="247"/>
    </location>
</feature>
<reference evidence="4" key="1">
    <citation type="submission" date="2018-04" db="EMBL/GenBank/DDBJ databases">
        <authorList>
            <person name="Lucker S."/>
            <person name="Sakoula D."/>
        </authorList>
    </citation>
    <scope>NUCLEOTIDE SEQUENCE [LARGE SCALE GENOMIC DNA]</scope>
</reference>
<dbReference type="PANTHER" id="PTHR36453">
    <property type="entry name" value="SECRETED PROTEIN-RELATED"/>
    <property type="match status" value="1"/>
</dbReference>
<evidence type="ECO:0000259" key="2">
    <source>
        <dbReference type="Pfam" id="PF21231"/>
    </source>
</evidence>
<dbReference type="Gene3D" id="2.160.20.10">
    <property type="entry name" value="Single-stranded right-handed beta-helix, Pectin lyase-like"/>
    <property type="match status" value="2"/>
</dbReference>
<evidence type="ECO:0000313" key="4">
    <source>
        <dbReference type="Proteomes" id="UP000248168"/>
    </source>
</evidence>
<dbReference type="SUPFAM" id="SSF51126">
    <property type="entry name" value="Pectin lyase-like"/>
    <property type="match status" value="1"/>
</dbReference>
<proteinExistence type="predicted"/>
<gene>
    <name evidence="3" type="ORF">NITLEN_30317</name>
</gene>
<dbReference type="Proteomes" id="UP000248168">
    <property type="component" value="Unassembled WGS sequence"/>
</dbReference>
<dbReference type="InterPro" id="IPR012334">
    <property type="entry name" value="Pectin_lyas_fold"/>
</dbReference>
<sequence>MLPLAHASISFYVSPTGNDSNPGTEAAPFQSIERAQTAVRTRTNTMTNDITVVLRGGRYQLADTMRFDHRDSGMNGFQVIYRSFSGEHAELSGGHRITGWTTAKNGLAQANVGSNRFRQLYVNGIRATRARTPNAPEFSRLLRWDEATQQIVTRPHSIASWSDTPSVELIIMKQWTQNNLRVESFLERDEGLFIQPREPDRTKAFLGHLYLRLEAQSYYFENALELLDVPGEWYLRVPTEEVFYLPRGTEDLSQATVMAPHIEQLLDVRGAAGNPVHHLAFIGLTFEYAGWTEPSEEGFAVSQGDVIDHGTTPSSGRVTAAVNFTHAHHIQFERNTLQHLGGTGLVLHTGVTDVQVVGNRFRDLSGSGIVIDSLLEKRTIDPRFVCQNILIANNLITDIGLDYRSSIGIFAGFVSNTSIEHNDIHDTPYTGISVGWGWTDADTLLGANRIVGNRIYRVMTTMADGAGIYTLSKQSGTIIQDNYIYDLLRSPWAGNAPISAIYLDEGSSGITMANNALERVPLGIFLHRASGNTIVNTVGTYEERWGAKNNSFQLDPEHSLDTVRSQAGLEPTFKDLHSIE</sequence>
<keyword evidence="4" id="KW-1185">Reference proteome</keyword>
<dbReference type="InterPro" id="IPR011050">
    <property type="entry name" value="Pectin_lyase_fold/virulence"/>
</dbReference>
<dbReference type="InterPro" id="IPR006626">
    <property type="entry name" value="PbH1"/>
</dbReference>
<dbReference type="InterPro" id="IPR048482">
    <property type="entry name" value="GH141_ins"/>
</dbReference>
<dbReference type="Pfam" id="PF21231">
    <property type="entry name" value="GH141_M"/>
    <property type="match status" value="1"/>
</dbReference>
<dbReference type="PANTHER" id="PTHR36453:SF1">
    <property type="entry name" value="RIGHT HANDED BETA HELIX DOMAIN-CONTAINING PROTEIN"/>
    <property type="match status" value="1"/>
</dbReference>
<dbReference type="InterPro" id="IPR039448">
    <property type="entry name" value="Beta_helix"/>
</dbReference>
<dbReference type="SMART" id="SM00710">
    <property type="entry name" value="PbH1"/>
    <property type="match status" value="7"/>
</dbReference>
<dbReference type="EMBL" id="OUNR01000016">
    <property type="protein sequence ID" value="SPP65403.1"/>
    <property type="molecule type" value="Genomic_DNA"/>
</dbReference>
<dbReference type="AlphaFoldDB" id="A0A330L8I2"/>